<proteinExistence type="predicted"/>
<gene>
    <name evidence="1" type="ORF">METZ01_LOCUS198229</name>
</gene>
<dbReference type="EMBL" id="UINC01042566">
    <property type="protein sequence ID" value="SVB45375.1"/>
    <property type="molecule type" value="Genomic_DNA"/>
</dbReference>
<name>A0A382E4K8_9ZZZZ</name>
<protein>
    <submittedName>
        <fullName evidence="1">Uncharacterized protein</fullName>
    </submittedName>
</protein>
<organism evidence="1">
    <name type="scientific">marine metagenome</name>
    <dbReference type="NCBI Taxonomy" id="408172"/>
    <lineage>
        <taxon>unclassified sequences</taxon>
        <taxon>metagenomes</taxon>
        <taxon>ecological metagenomes</taxon>
    </lineage>
</organism>
<reference evidence="1" key="1">
    <citation type="submission" date="2018-05" db="EMBL/GenBank/DDBJ databases">
        <authorList>
            <person name="Lanie J.A."/>
            <person name="Ng W.-L."/>
            <person name="Kazmierczak K.M."/>
            <person name="Andrzejewski T.M."/>
            <person name="Davidsen T.M."/>
            <person name="Wayne K.J."/>
            <person name="Tettelin H."/>
            <person name="Glass J.I."/>
            <person name="Rusch D."/>
            <person name="Podicherti R."/>
            <person name="Tsui H.-C.T."/>
            <person name="Winkler M.E."/>
        </authorList>
    </citation>
    <scope>NUCLEOTIDE SEQUENCE</scope>
</reference>
<sequence length="32" mass="3882">MYKEEVFTRREKELLNQNEIGKDDLDKLINIS</sequence>
<accession>A0A382E4K8</accession>
<dbReference type="AlphaFoldDB" id="A0A382E4K8"/>
<evidence type="ECO:0000313" key="1">
    <source>
        <dbReference type="EMBL" id="SVB45375.1"/>
    </source>
</evidence>